<evidence type="ECO:0000256" key="2">
    <source>
        <dbReference type="SAM" id="MobiDB-lite"/>
    </source>
</evidence>
<keyword evidence="1" id="KW-0343">GTPase activation</keyword>
<proteinExistence type="predicted"/>
<dbReference type="AlphaFoldDB" id="A0AA41SXT2"/>
<dbReference type="Gene3D" id="1.10.10.750">
    <property type="entry name" value="Ypt/Rab-GAP domain of gyp1p, domain 1"/>
    <property type="match status" value="1"/>
</dbReference>
<sequence length="550" mass="60962">MAQALGEDLVQPSELQDDSSSLGSDSELSGPGPYRQADRYGFIGGNSAEPGPGHLPADLIRQREMKWVEMTSHWEKTMSRRYKKVKMQCRKGIPSALRARCWPLLCGAQVCQKNSPGTYQELAETPGDPQWMETIGRDLHRQFPLHEMFVSPQGHGQQGLLQVLKAYTLYRPEQGYCQAQGPVAAVLLMYLPPEEAFWCLVQICEVYLPGYYGPHMEAVRLDAEVFTALLRRLLPRVHKHLQQVGVGPLLYLPEWFLCLFARSLPFPTVLRVWDAFLSEGERATVVAGVHRFGVHWGASAVRSARNCHSQSFGDLDSGARCGSGEDSPVSSGVSPPCDEDHHREARRCWRLRSWLAPSAWRPSSSEVGRSGTWLTKEAPLEPTGAKVLFRVGLTLVRLALGTAEQRVACPGLLETLGALRAIPPAQLQEEVFMSQVHSVALSERDLQREIRVQLAQLPKSAPGPLPQPQTRLPGAQAIFEAQQLAGARGGARPEVPRIVVQPPEEPMPPRRKPQTRGKTFHGLLTRTRGPPIEGAPRPHRGSASFLDTRF</sequence>
<evidence type="ECO:0000313" key="4">
    <source>
        <dbReference type="EMBL" id="MBZ3880903.1"/>
    </source>
</evidence>
<dbReference type="PANTHER" id="PTHR47219">
    <property type="entry name" value="RAB GTPASE-ACTIVATING PROTEIN 1-LIKE"/>
    <property type="match status" value="1"/>
</dbReference>
<dbReference type="GO" id="GO:0005096">
    <property type="term" value="F:GTPase activator activity"/>
    <property type="evidence" value="ECO:0007669"/>
    <property type="project" value="UniProtKB-KW"/>
</dbReference>
<dbReference type="SMART" id="SM00164">
    <property type="entry name" value="TBC"/>
    <property type="match status" value="1"/>
</dbReference>
<feature type="region of interest" description="Disordered" evidence="2">
    <location>
        <begin position="319"/>
        <end position="338"/>
    </location>
</feature>
<dbReference type="FunFam" id="1.10.8.270:FF:000007">
    <property type="entry name" value="TBC1 domain family member 10A"/>
    <property type="match status" value="1"/>
</dbReference>
<reference evidence="4" key="1">
    <citation type="submission" date="2020-03" db="EMBL/GenBank/DDBJ databases">
        <title>Studies in the Genomics of Life Span.</title>
        <authorList>
            <person name="Glass D."/>
        </authorList>
    </citation>
    <scope>NUCLEOTIDE SEQUENCE</scope>
    <source>
        <strain evidence="4">SUZIE</strain>
        <tissue evidence="4">Muscle</tissue>
    </source>
</reference>
<dbReference type="InterPro" id="IPR035969">
    <property type="entry name" value="Rab-GAP_TBC_sf"/>
</dbReference>
<dbReference type="SUPFAM" id="SSF47923">
    <property type="entry name" value="Ypt/Rab-GAP domain of gyp1p"/>
    <property type="match status" value="2"/>
</dbReference>
<dbReference type="GO" id="GO:0031267">
    <property type="term" value="F:small GTPase binding"/>
    <property type="evidence" value="ECO:0007669"/>
    <property type="project" value="TreeGrafter"/>
</dbReference>
<gene>
    <name evidence="4" type="ORF">SUZIE_160250</name>
</gene>
<keyword evidence="5" id="KW-1185">Reference proteome</keyword>
<feature type="domain" description="Rab-GAP TBC" evidence="3">
    <location>
        <begin position="92"/>
        <end position="280"/>
    </location>
</feature>
<protein>
    <submittedName>
        <fullName evidence="4">Carabin</fullName>
    </submittedName>
</protein>
<dbReference type="Proteomes" id="UP001166674">
    <property type="component" value="Unassembled WGS sequence"/>
</dbReference>
<dbReference type="EMBL" id="JAATJV010374547">
    <property type="protein sequence ID" value="MBZ3880903.1"/>
    <property type="molecule type" value="Genomic_DNA"/>
</dbReference>
<dbReference type="InterPro" id="IPR050302">
    <property type="entry name" value="Rab_GAP_TBC_domain"/>
</dbReference>
<feature type="compositionally biased region" description="Low complexity" evidence="2">
    <location>
        <begin position="18"/>
        <end position="33"/>
    </location>
</feature>
<feature type="region of interest" description="Disordered" evidence="2">
    <location>
        <begin position="500"/>
        <end position="550"/>
    </location>
</feature>
<comment type="caution">
    <text evidence="4">The sequence shown here is derived from an EMBL/GenBank/DDBJ whole genome shotgun (WGS) entry which is preliminary data.</text>
</comment>
<dbReference type="InterPro" id="IPR000195">
    <property type="entry name" value="Rab-GAP-TBC_dom"/>
</dbReference>
<dbReference type="FunFam" id="1.10.10.750:FF:000001">
    <property type="entry name" value="TBC1 domain family member 10A"/>
    <property type="match status" value="1"/>
</dbReference>
<dbReference type="Gene3D" id="1.10.8.270">
    <property type="entry name" value="putative rabgap domain of human tbc1 domain family member 14 like domains"/>
    <property type="match status" value="1"/>
</dbReference>
<dbReference type="Gene3D" id="1.10.472.80">
    <property type="entry name" value="Ypt/Rab-GAP domain of gyp1p, domain 3"/>
    <property type="match status" value="1"/>
</dbReference>
<dbReference type="PROSITE" id="PS50086">
    <property type="entry name" value="TBC_RABGAP"/>
    <property type="match status" value="1"/>
</dbReference>
<feature type="compositionally biased region" description="Basic residues" evidence="2">
    <location>
        <begin position="509"/>
        <end position="519"/>
    </location>
</feature>
<accession>A0AA41SXT2</accession>
<feature type="region of interest" description="Disordered" evidence="2">
    <location>
        <begin position="1"/>
        <end position="53"/>
    </location>
</feature>
<evidence type="ECO:0000259" key="3">
    <source>
        <dbReference type="PROSITE" id="PS50086"/>
    </source>
</evidence>
<name>A0AA41SXT2_SCICA</name>
<organism evidence="4 5">
    <name type="scientific">Sciurus carolinensis</name>
    <name type="common">Eastern gray squirrel</name>
    <dbReference type="NCBI Taxonomy" id="30640"/>
    <lineage>
        <taxon>Eukaryota</taxon>
        <taxon>Metazoa</taxon>
        <taxon>Chordata</taxon>
        <taxon>Craniata</taxon>
        <taxon>Vertebrata</taxon>
        <taxon>Euteleostomi</taxon>
        <taxon>Mammalia</taxon>
        <taxon>Eutheria</taxon>
        <taxon>Euarchontoglires</taxon>
        <taxon>Glires</taxon>
        <taxon>Rodentia</taxon>
        <taxon>Sciuromorpha</taxon>
        <taxon>Sciuridae</taxon>
        <taxon>Sciurinae</taxon>
        <taxon>Sciurini</taxon>
        <taxon>Sciurus</taxon>
    </lineage>
</organism>
<dbReference type="Pfam" id="PF00566">
    <property type="entry name" value="RabGAP-TBC"/>
    <property type="match status" value="1"/>
</dbReference>
<evidence type="ECO:0000313" key="5">
    <source>
        <dbReference type="Proteomes" id="UP001166674"/>
    </source>
</evidence>
<dbReference type="PANTHER" id="PTHR47219:SF4">
    <property type="entry name" value="TBC1 DOMAIN FAMILY MEMBER 10A"/>
    <property type="match status" value="1"/>
</dbReference>
<evidence type="ECO:0000256" key="1">
    <source>
        <dbReference type="ARBA" id="ARBA00022468"/>
    </source>
</evidence>